<dbReference type="InterPro" id="IPR029058">
    <property type="entry name" value="AB_hydrolase_fold"/>
</dbReference>
<name>A0ABX0M7T6_9BURK</name>
<gene>
    <name evidence="2" type="ORF">F1609_21120</name>
</gene>
<organism evidence="2 3">
    <name type="scientific">Massilia aquatica</name>
    <dbReference type="NCBI Taxonomy" id="2609000"/>
    <lineage>
        <taxon>Bacteria</taxon>
        <taxon>Pseudomonadati</taxon>
        <taxon>Pseudomonadota</taxon>
        <taxon>Betaproteobacteria</taxon>
        <taxon>Burkholderiales</taxon>
        <taxon>Oxalobacteraceae</taxon>
        <taxon>Telluria group</taxon>
        <taxon>Massilia</taxon>
    </lineage>
</organism>
<proteinExistence type="predicted"/>
<sequence>MNAPLLPLPRVYPFFFDVDPGTRFSLYHAPAPQARARGAILYVHPFADELNKARRMATLQARRFAAAGYAVLQIDLFGCGDSCGDLSLARWDIWKRDLAIARDWLGERASDGPMHLWGVRLGGLLALDAACSMAVDGVILWQPFLNGRTCINQFLRQDLAARMHGADPADPSLLGTTGQLRAELTTRGMLEVGGYELAAPLVHAIDACDAAALPLPPCQVHWFASGSPAPQRLAASAGRIARRWQARGATLHFNAIEGAPFWGANQIAECPALLAATSAVFTGEG</sequence>
<dbReference type="EMBL" id="VVIW01000014">
    <property type="protein sequence ID" value="NHZ42653.1"/>
    <property type="molecule type" value="Genomic_DNA"/>
</dbReference>
<evidence type="ECO:0000313" key="3">
    <source>
        <dbReference type="Proteomes" id="UP000819052"/>
    </source>
</evidence>
<dbReference type="Pfam" id="PF12146">
    <property type="entry name" value="Hydrolase_4"/>
    <property type="match status" value="1"/>
</dbReference>
<dbReference type="Proteomes" id="UP000819052">
    <property type="component" value="Unassembled WGS sequence"/>
</dbReference>
<dbReference type="InterPro" id="IPR022742">
    <property type="entry name" value="Hydrolase_4"/>
</dbReference>
<evidence type="ECO:0000313" key="2">
    <source>
        <dbReference type="EMBL" id="NHZ42653.1"/>
    </source>
</evidence>
<accession>A0ABX0M7T6</accession>
<keyword evidence="3" id="KW-1185">Reference proteome</keyword>
<dbReference type="GO" id="GO:0016787">
    <property type="term" value="F:hydrolase activity"/>
    <property type="evidence" value="ECO:0007669"/>
    <property type="project" value="UniProtKB-KW"/>
</dbReference>
<dbReference type="Gene3D" id="3.40.50.1820">
    <property type="entry name" value="alpha/beta hydrolase"/>
    <property type="match status" value="1"/>
</dbReference>
<dbReference type="NCBIfam" id="TIGR03101">
    <property type="entry name" value="hydr2_PEP"/>
    <property type="match status" value="1"/>
</dbReference>
<keyword evidence="2" id="KW-0378">Hydrolase</keyword>
<evidence type="ECO:0000259" key="1">
    <source>
        <dbReference type="Pfam" id="PF12146"/>
    </source>
</evidence>
<reference evidence="2 3" key="1">
    <citation type="submission" date="2019-09" db="EMBL/GenBank/DDBJ databases">
        <title>Taxonomy of Antarctic Massilia spp.: description of Massilia rubra sp. nov., Massilia aquatica sp. nov., Massilia mucilaginosa sp. nov., Massilia frigida sp. nov. isolated from streams, lakes and regoliths.</title>
        <authorList>
            <person name="Holochova P."/>
            <person name="Sedlacek I."/>
            <person name="Kralova S."/>
            <person name="Maslanova I."/>
            <person name="Busse H.-J."/>
            <person name="Stankova E."/>
            <person name="Vrbovska V."/>
            <person name="Kovarovic V."/>
            <person name="Bartak M."/>
            <person name="Svec P."/>
            <person name="Pantucek R."/>
        </authorList>
    </citation>
    <scope>NUCLEOTIDE SEQUENCE [LARGE SCALE GENOMIC DNA]</scope>
    <source>
        <strain evidence="2 3">CCM 8693</strain>
    </source>
</reference>
<dbReference type="InterPro" id="IPR017532">
    <property type="entry name" value="Hydrolase-2_PEP"/>
</dbReference>
<comment type="caution">
    <text evidence="2">The sequence shown here is derived from an EMBL/GenBank/DDBJ whole genome shotgun (WGS) entry which is preliminary data.</text>
</comment>
<protein>
    <submittedName>
        <fullName evidence="2">Hydrolase 2, exosortase A system-associated</fullName>
    </submittedName>
</protein>
<dbReference type="SUPFAM" id="SSF53474">
    <property type="entry name" value="alpha/beta-Hydrolases"/>
    <property type="match status" value="1"/>
</dbReference>
<feature type="domain" description="Serine aminopeptidase S33" evidence="1">
    <location>
        <begin position="35"/>
        <end position="156"/>
    </location>
</feature>
<dbReference type="RefSeq" id="WP_167078648.1">
    <property type="nucleotide sequence ID" value="NZ_VVIW01000014.1"/>
</dbReference>